<feature type="compositionally biased region" description="Basic and acidic residues" evidence="1">
    <location>
        <begin position="69"/>
        <end position="84"/>
    </location>
</feature>
<reference evidence="2 3" key="1">
    <citation type="submission" date="2016-02" db="EMBL/GenBank/DDBJ databases">
        <title>Genome sequence of Halalkalicoccus paucihalophilus DSM 24557.</title>
        <authorList>
            <person name="Poehlein A."/>
            <person name="Daniel R."/>
        </authorList>
    </citation>
    <scope>NUCLEOTIDE SEQUENCE [LARGE SCALE GENOMIC DNA]</scope>
    <source>
        <strain evidence="2 3">DSM 24557</strain>
    </source>
</reference>
<dbReference type="SUPFAM" id="SSF143100">
    <property type="entry name" value="TTHA1013/TTHA0281-like"/>
    <property type="match status" value="1"/>
</dbReference>
<keyword evidence="3" id="KW-1185">Reference proteome</keyword>
<dbReference type="AlphaFoldDB" id="A0A151A948"/>
<dbReference type="InterPro" id="IPR035069">
    <property type="entry name" value="TTHA1013/TTHA0281-like"/>
</dbReference>
<organism evidence="2 3">
    <name type="scientific">Halalkalicoccus paucihalophilus</name>
    <dbReference type="NCBI Taxonomy" id="1008153"/>
    <lineage>
        <taxon>Archaea</taxon>
        <taxon>Methanobacteriati</taxon>
        <taxon>Methanobacteriota</taxon>
        <taxon>Stenosarchaea group</taxon>
        <taxon>Halobacteria</taxon>
        <taxon>Halobacteriales</taxon>
        <taxon>Halococcaceae</taxon>
        <taxon>Halalkalicoccus</taxon>
    </lineage>
</organism>
<protein>
    <recommendedName>
        <fullName evidence="4">HicB-like antitoxin of toxin-antitoxin system domain-containing protein</fullName>
    </recommendedName>
</protein>
<comment type="caution">
    <text evidence="2">The sequence shown here is derived from an EMBL/GenBank/DDBJ whole genome shotgun (WGS) entry which is preliminary data.</text>
</comment>
<sequence length="84" mass="9215">MSTTQRKITLTQDDDGWWTAREETIGLTTQGETRDDALSNLDDVIDAVENNLGQSPTDKELRAAGIDPDENRRAGSGDLPDVLK</sequence>
<dbReference type="RefSeq" id="WP_066385282.1">
    <property type="nucleotide sequence ID" value="NZ_LTAZ01000015.1"/>
</dbReference>
<dbReference type="Gene3D" id="3.30.160.250">
    <property type="match status" value="1"/>
</dbReference>
<proteinExistence type="predicted"/>
<dbReference type="Pfam" id="PF24113">
    <property type="entry name" value="DUF7387"/>
    <property type="match status" value="1"/>
</dbReference>
<name>A0A151A948_9EURY</name>
<evidence type="ECO:0008006" key="4">
    <source>
        <dbReference type="Google" id="ProtNLM"/>
    </source>
</evidence>
<dbReference type="EMBL" id="LTAZ01000015">
    <property type="protein sequence ID" value="KYH24226.1"/>
    <property type="molecule type" value="Genomic_DNA"/>
</dbReference>
<evidence type="ECO:0000256" key="1">
    <source>
        <dbReference type="SAM" id="MobiDB-lite"/>
    </source>
</evidence>
<dbReference type="OrthoDB" id="201961at2157"/>
<accession>A0A151A948</accession>
<dbReference type="Proteomes" id="UP000075321">
    <property type="component" value="Unassembled WGS sequence"/>
</dbReference>
<dbReference type="PATRIC" id="fig|1008153.3.peg.3926"/>
<evidence type="ECO:0000313" key="2">
    <source>
        <dbReference type="EMBL" id="KYH24226.1"/>
    </source>
</evidence>
<dbReference type="InterPro" id="IPR055811">
    <property type="entry name" value="DUF7387"/>
</dbReference>
<gene>
    <name evidence="2" type="ORF">HAPAU_36970</name>
</gene>
<feature type="region of interest" description="Disordered" evidence="1">
    <location>
        <begin position="49"/>
        <end position="84"/>
    </location>
</feature>
<evidence type="ECO:0000313" key="3">
    <source>
        <dbReference type="Proteomes" id="UP000075321"/>
    </source>
</evidence>